<name>A0A1L3MD26_9MICO</name>
<dbReference type="Proteomes" id="UP000192634">
    <property type="component" value="Unassembled WGS sequence"/>
</dbReference>
<dbReference type="Proteomes" id="UP000182938">
    <property type="component" value="Chromosome"/>
</dbReference>
<keyword evidence="3" id="KW-1185">Reference proteome</keyword>
<proteinExistence type="predicted"/>
<protein>
    <submittedName>
        <fullName evidence="1">Uncharacterized protein</fullName>
    </submittedName>
</protein>
<dbReference type="OrthoDB" id="9876408at2"/>
<dbReference type="AlphaFoldDB" id="A0A1L3MD26"/>
<dbReference type="KEGG" id="jte:ASJ30_00815"/>
<accession>A0A1W2AKJ2</accession>
<dbReference type="EMBL" id="FWXN01000006">
    <property type="protein sequence ID" value="SMC61217.1"/>
    <property type="molecule type" value="Genomic_DNA"/>
</dbReference>
<reference evidence="2 4" key="2">
    <citation type="submission" date="2017-04" db="EMBL/GenBank/DDBJ databases">
        <authorList>
            <person name="Afonso C.L."/>
            <person name="Miller P.J."/>
            <person name="Scott M.A."/>
            <person name="Spackman E."/>
            <person name="Goraichik I."/>
            <person name="Dimitrov K.M."/>
            <person name="Suarez D.L."/>
            <person name="Swayne D.E."/>
        </authorList>
    </citation>
    <scope>NUCLEOTIDE SEQUENCE [LARGE SCALE GENOMIC DNA]</scope>
    <source>
        <strain evidence="2 4">CGMCC 1.12511</strain>
    </source>
</reference>
<dbReference type="EMBL" id="CP013290">
    <property type="protein sequence ID" value="APH00249.1"/>
    <property type="molecule type" value="Genomic_DNA"/>
</dbReference>
<dbReference type="RefSeq" id="WP_072623430.1">
    <property type="nucleotide sequence ID" value="NZ_CP013290.1"/>
</dbReference>
<accession>A0A1L3MD26</accession>
<evidence type="ECO:0000313" key="4">
    <source>
        <dbReference type="Proteomes" id="UP000192634"/>
    </source>
</evidence>
<sequence>MTRHTQRPDHAAELTKLRARLYAPELSPLEASAMLAATELLRLHEAGDFEICMRPHSAAMVRLCLGTPFELVHLEDHECCDCCGCS</sequence>
<reference evidence="1 3" key="1">
    <citation type="submission" date="2015-11" db="EMBL/GenBank/DDBJ databases">
        <authorList>
            <person name="Zhang Y."/>
            <person name="Guo Z."/>
        </authorList>
    </citation>
    <scope>NUCLEOTIDE SEQUENCE [LARGE SCALE GENOMIC DNA]</scope>
    <source>
        <strain evidence="1 3">YFY001</strain>
    </source>
</reference>
<evidence type="ECO:0000313" key="2">
    <source>
        <dbReference type="EMBL" id="SMC61217.1"/>
    </source>
</evidence>
<evidence type="ECO:0000313" key="1">
    <source>
        <dbReference type="EMBL" id="APH00249.1"/>
    </source>
</evidence>
<evidence type="ECO:0000313" key="3">
    <source>
        <dbReference type="Proteomes" id="UP000182938"/>
    </source>
</evidence>
<gene>
    <name evidence="1" type="ORF">ASJ30_00815</name>
    <name evidence="2" type="ORF">SAMN06296429_1062</name>
</gene>
<organism evidence="1 3">
    <name type="scientific">Janibacter indicus</name>
    <dbReference type="NCBI Taxonomy" id="857417"/>
    <lineage>
        <taxon>Bacteria</taxon>
        <taxon>Bacillati</taxon>
        <taxon>Actinomycetota</taxon>
        <taxon>Actinomycetes</taxon>
        <taxon>Micrococcales</taxon>
        <taxon>Intrasporangiaceae</taxon>
        <taxon>Janibacter</taxon>
    </lineage>
</organism>